<keyword evidence="2" id="KW-1003">Cell membrane</keyword>
<dbReference type="PANTHER" id="PTHR30589">
    <property type="entry name" value="PROLIPOPROTEIN DIACYLGLYCERYL TRANSFERASE"/>
    <property type="match status" value="1"/>
</dbReference>
<dbReference type="PANTHER" id="PTHR30589:SF0">
    <property type="entry name" value="PHOSPHATIDYLGLYCEROL--PROLIPOPROTEIN DIACYLGLYCERYL TRANSFERASE"/>
    <property type="match status" value="1"/>
</dbReference>
<evidence type="ECO:0000313" key="9">
    <source>
        <dbReference type="Proteomes" id="UP000229816"/>
    </source>
</evidence>
<dbReference type="InterPro" id="IPR001640">
    <property type="entry name" value="Lgt"/>
</dbReference>
<keyword evidence="4 7" id="KW-0812">Transmembrane</keyword>
<dbReference type="EMBL" id="PFSF01000058">
    <property type="protein sequence ID" value="PJC27977.1"/>
    <property type="molecule type" value="Genomic_DNA"/>
</dbReference>
<evidence type="ECO:0000256" key="3">
    <source>
        <dbReference type="ARBA" id="ARBA00022679"/>
    </source>
</evidence>
<dbReference type="Proteomes" id="UP000229816">
    <property type="component" value="Unassembled WGS sequence"/>
</dbReference>
<feature type="transmembrane region" description="Helical" evidence="7">
    <location>
        <begin position="146"/>
        <end position="163"/>
    </location>
</feature>
<keyword evidence="6 7" id="KW-0472">Membrane</keyword>
<comment type="similarity">
    <text evidence="1">Belongs to the Lgt family.</text>
</comment>
<dbReference type="GO" id="GO:0005886">
    <property type="term" value="C:plasma membrane"/>
    <property type="evidence" value="ECO:0007669"/>
    <property type="project" value="InterPro"/>
</dbReference>
<sequence length="285" mass="32690">MIVWIDFTVKTTRQNQSSVRYKPLQFESEGVYHCCIIISTTMLPVLLTLGPITVYSFSIALGIGFFLGVFIAWRRLRDLGLDEEKILDAIILGSICGLVFSKLIYFAEFYPQGGFSFWGGLAGLFLIFFLFAKAQKWDFWQIADELTFAILPFAVLGQVGALLDGSTFGKPTVMPWGIYFPGSLIRSQPISLFMALSFFTIWVFLLRIERYWRTWDWYKSKESGFVFLSFLGLGFATTLVVDFWSLAKIYWLWLKIILGLVSILVVGLIFLYRSGRLHGKERQTK</sequence>
<feature type="transmembrane region" description="Helical" evidence="7">
    <location>
        <begin position="86"/>
        <end position="107"/>
    </location>
</feature>
<gene>
    <name evidence="8" type="ORF">CO054_02635</name>
</gene>
<evidence type="ECO:0008006" key="10">
    <source>
        <dbReference type="Google" id="ProtNLM"/>
    </source>
</evidence>
<evidence type="ECO:0000256" key="5">
    <source>
        <dbReference type="ARBA" id="ARBA00022989"/>
    </source>
</evidence>
<organism evidence="8 9">
    <name type="scientific">Candidatus Shapirobacteria bacterium CG_4_9_14_0_2_um_filter_39_11</name>
    <dbReference type="NCBI Taxonomy" id="1974478"/>
    <lineage>
        <taxon>Bacteria</taxon>
        <taxon>Candidatus Shapironibacteriota</taxon>
    </lineage>
</organism>
<dbReference type="GO" id="GO:0042158">
    <property type="term" value="P:lipoprotein biosynthetic process"/>
    <property type="evidence" value="ECO:0007669"/>
    <property type="project" value="InterPro"/>
</dbReference>
<feature type="transmembrane region" description="Helical" evidence="7">
    <location>
        <begin position="55"/>
        <end position="74"/>
    </location>
</feature>
<keyword evidence="3" id="KW-0808">Transferase</keyword>
<evidence type="ECO:0000313" key="8">
    <source>
        <dbReference type="EMBL" id="PJC27977.1"/>
    </source>
</evidence>
<evidence type="ECO:0000256" key="2">
    <source>
        <dbReference type="ARBA" id="ARBA00022475"/>
    </source>
</evidence>
<evidence type="ECO:0000256" key="7">
    <source>
        <dbReference type="SAM" id="Phobius"/>
    </source>
</evidence>
<protein>
    <recommendedName>
        <fullName evidence="10">Prolipoprotein diacylglyceryl transferase</fullName>
    </recommendedName>
</protein>
<feature type="transmembrane region" description="Helical" evidence="7">
    <location>
        <begin position="113"/>
        <end position="134"/>
    </location>
</feature>
<evidence type="ECO:0000256" key="4">
    <source>
        <dbReference type="ARBA" id="ARBA00022692"/>
    </source>
</evidence>
<proteinExistence type="inferred from homology"/>
<keyword evidence="5 7" id="KW-1133">Transmembrane helix</keyword>
<feature type="transmembrane region" description="Helical" evidence="7">
    <location>
        <begin position="183"/>
        <end position="205"/>
    </location>
</feature>
<reference evidence="9" key="1">
    <citation type="submission" date="2017-09" db="EMBL/GenBank/DDBJ databases">
        <title>Depth-based differentiation of microbial function through sediment-hosted aquifers and enrichment of novel symbionts in the deep terrestrial subsurface.</title>
        <authorList>
            <person name="Probst A.J."/>
            <person name="Ladd B."/>
            <person name="Jarett J.K."/>
            <person name="Geller-Mcgrath D.E."/>
            <person name="Sieber C.M.K."/>
            <person name="Emerson J.B."/>
            <person name="Anantharaman K."/>
            <person name="Thomas B.C."/>
            <person name="Malmstrom R."/>
            <person name="Stieglmeier M."/>
            <person name="Klingl A."/>
            <person name="Woyke T."/>
            <person name="Ryan C.M."/>
            <person name="Banfield J.F."/>
        </authorList>
    </citation>
    <scope>NUCLEOTIDE SEQUENCE [LARGE SCALE GENOMIC DNA]</scope>
</reference>
<evidence type="ECO:0000256" key="6">
    <source>
        <dbReference type="ARBA" id="ARBA00023136"/>
    </source>
</evidence>
<dbReference type="GO" id="GO:0008961">
    <property type="term" value="F:phosphatidylglycerol-prolipoprotein diacylglyceryl transferase activity"/>
    <property type="evidence" value="ECO:0007669"/>
    <property type="project" value="InterPro"/>
</dbReference>
<evidence type="ECO:0000256" key="1">
    <source>
        <dbReference type="ARBA" id="ARBA00007150"/>
    </source>
</evidence>
<dbReference type="Pfam" id="PF01790">
    <property type="entry name" value="LGT"/>
    <property type="match status" value="1"/>
</dbReference>
<dbReference type="AlphaFoldDB" id="A0A2M8ES88"/>
<feature type="transmembrane region" description="Helical" evidence="7">
    <location>
        <begin position="30"/>
        <end position="49"/>
    </location>
</feature>
<name>A0A2M8ES88_9BACT</name>
<comment type="caution">
    <text evidence="8">The sequence shown here is derived from an EMBL/GenBank/DDBJ whole genome shotgun (WGS) entry which is preliminary data.</text>
</comment>
<feature type="transmembrane region" description="Helical" evidence="7">
    <location>
        <begin position="250"/>
        <end position="272"/>
    </location>
</feature>
<accession>A0A2M8ES88</accession>
<feature type="transmembrane region" description="Helical" evidence="7">
    <location>
        <begin position="225"/>
        <end position="244"/>
    </location>
</feature>